<name>A0A426XFB8_ENSVE</name>
<protein>
    <submittedName>
        <fullName evidence="2">Uncharacterized protein</fullName>
    </submittedName>
</protein>
<dbReference type="Proteomes" id="UP000287651">
    <property type="component" value="Unassembled WGS sequence"/>
</dbReference>
<feature type="compositionally biased region" description="Basic and acidic residues" evidence="1">
    <location>
        <begin position="66"/>
        <end position="94"/>
    </location>
</feature>
<evidence type="ECO:0000313" key="2">
    <source>
        <dbReference type="EMBL" id="RRT38153.1"/>
    </source>
</evidence>
<sequence>MNRLPPRPETTTPIHPLAEAYAHESVTQRERETPYRSRSDAARQRKYLMWEVETTGGICSKLQSARKRENAKERRRLDGLEETERRDAEGVVGKERSRWVSRENRTILIN</sequence>
<reference evidence="2 3" key="1">
    <citation type="journal article" date="2014" name="Agronomy (Basel)">
        <title>A Draft Genome Sequence for Ensete ventricosum, the Drought-Tolerant Tree Against Hunger.</title>
        <authorList>
            <person name="Harrison J."/>
            <person name="Moore K.A."/>
            <person name="Paszkiewicz K."/>
            <person name="Jones T."/>
            <person name="Grant M."/>
            <person name="Ambacheew D."/>
            <person name="Muzemil S."/>
            <person name="Studholme D.J."/>
        </authorList>
    </citation>
    <scope>NUCLEOTIDE SEQUENCE [LARGE SCALE GENOMIC DNA]</scope>
</reference>
<dbReference type="AlphaFoldDB" id="A0A426XFB8"/>
<comment type="caution">
    <text evidence="2">The sequence shown here is derived from an EMBL/GenBank/DDBJ whole genome shotgun (WGS) entry which is preliminary data.</text>
</comment>
<dbReference type="EMBL" id="AMZH03021492">
    <property type="protein sequence ID" value="RRT38153.1"/>
    <property type="molecule type" value="Genomic_DNA"/>
</dbReference>
<feature type="compositionally biased region" description="Basic and acidic residues" evidence="1">
    <location>
        <begin position="26"/>
        <end position="41"/>
    </location>
</feature>
<feature type="region of interest" description="Disordered" evidence="1">
    <location>
        <begin position="64"/>
        <end position="94"/>
    </location>
</feature>
<evidence type="ECO:0000313" key="3">
    <source>
        <dbReference type="Proteomes" id="UP000287651"/>
    </source>
</evidence>
<proteinExistence type="predicted"/>
<feature type="region of interest" description="Disordered" evidence="1">
    <location>
        <begin position="1"/>
        <end position="41"/>
    </location>
</feature>
<organism evidence="2 3">
    <name type="scientific">Ensete ventricosum</name>
    <name type="common">Abyssinian banana</name>
    <name type="synonym">Musa ensete</name>
    <dbReference type="NCBI Taxonomy" id="4639"/>
    <lineage>
        <taxon>Eukaryota</taxon>
        <taxon>Viridiplantae</taxon>
        <taxon>Streptophyta</taxon>
        <taxon>Embryophyta</taxon>
        <taxon>Tracheophyta</taxon>
        <taxon>Spermatophyta</taxon>
        <taxon>Magnoliopsida</taxon>
        <taxon>Liliopsida</taxon>
        <taxon>Zingiberales</taxon>
        <taxon>Musaceae</taxon>
        <taxon>Ensete</taxon>
    </lineage>
</organism>
<gene>
    <name evidence="2" type="ORF">B296_00049506</name>
</gene>
<accession>A0A426XFB8</accession>
<evidence type="ECO:0000256" key="1">
    <source>
        <dbReference type="SAM" id="MobiDB-lite"/>
    </source>
</evidence>